<dbReference type="PRINTS" id="PR00862">
    <property type="entry name" value="PROLIGOPTASE"/>
</dbReference>
<dbReference type="Proteomes" id="UP000243547">
    <property type="component" value="Unassembled WGS sequence"/>
</dbReference>
<comment type="similarity">
    <text evidence="2">Belongs to the peptidase S9A family.</text>
</comment>
<evidence type="ECO:0000256" key="7">
    <source>
        <dbReference type="SAM" id="Phobius"/>
    </source>
</evidence>
<dbReference type="Gene3D" id="2.130.10.120">
    <property type="entry name" value="Prolyl oligopeptidase, N-terminal domain"/>
    <property type="match status" value="1"/>
</dbReference>
<dbReference type="PANTHER" id="PTHR42881">
    <property type="entry name" value="PROLYL ENDOPEPTIDASE"/>
    <property type="match status" value="1"/>
</dbReference>
<dbReference type="SUPFAM" id="SSF53474">
    <property type="entry name" value="alpha/beta-Hydrolases"/>
    <property type="match status" value="1"/>
</dbReference>
<dbReference type="InterPro" id="IPR002471">
    <property type="entry name" value="Pept_S9_AS"/>
</dbReference>
<dbReference type="AlphaFoldDB" id="A0A1M6QEB9"/>
<dbReference type="RefSeq" id="WP_200779439.1">
    <property type="nucleotide sequence ID" value="NZ_FRAI01000020.1"/>
</dbReference>
<evidence type="ECO:0000256" key="2">
    <source>
        <dbReference type="ARBA" id="ARBA00005228"/>
    </source>
</evidence>
<dbReference type="InterPro" id="IPR023302">
    <property type="entry name" value="Pept_S9A_N"/>
</dbReference>
<dbReference type="InterPro" id="IPR002470">
    <property type="entry name" value="Peptidase_S9A"/>
</dbReference>
<reference evidence="11" key="1">
    <citation type="submission" date="2016-11" db="EMBL/GenBank/DDBJ databases">
        <authorList>
            <person name="Varghese N."/>
            <person name="Submissions S."/>
        </authorList>
    </citation>
    <scope>NUCLEOTIDE SEQUENCE [LARGE SCALE GENOMIC DNA]</scope>
    <source>
        <strain evidence="11">DSM 14826</strain>
    </source>
</reference>
<feature type="transmembrane region" description="Helical" evidence="7">
    <location>
        <begin position="20"/>
        <end position="36"/>
    </location>
</feature>
<name>A0A1M6QEB9_9FIRM</name>
<proteinExistence type="inferred from homology"/>
<dbReference type="PANTHER" id="PTHR42881:SF2">
    <property type="entry name" value="PROLYL ENDOPEPTIDASE"/>
    <property type="match status" value="1"/>
</dbReference>
<keyword evidence="11" id="KW-1185">Reference proteome</keyword>
<dbReference type="Gene3D" id="3.40.50.1820">
    <property type="entry name" value="alpha/beta hydrolase"/>
    <property type="match status" value="1"/>
</dbReference>
<feature type="domain" description="Peptidase S9 prolyl oligopeptidase catalytic" evidence="8">
    <location>
        <begin position="502"/>
        <end position="713"/>
    </location>
</feature>
<dbReference type="GO" id="GO:0070012">
    <property type="term" value="F:oligopeptidase activity"/>
    <property type="evidence" value="ECO:0007669"/>
    <property type="project" value="TreeGrafter"/>
</dbReference>
<sequence length="717" mass="83004">MLEELKEAWQRGSNFTKFMIIFWVAAPFVIGLYYWIKETVQKFVADKKEEKAVENYHGTMVVDQYRYLENPHNEKTVKWLERQKRKTSKYFNKNPYRKEIENKLKELWKINRTSIPIEVNGCYFYLENDGTKNQPILYMQRGLEGEKKILLDPNRLCPEGTVAITNYSVSKNTKYLAYVLSEKGSDWQKIKVIQLDTGETLADEILWCKFTNISWQGDEGFYYSRFPQLGSVPQEDESNYQKVYYHRIHTHQGEDKLIYERPDFKELGFTPILTEDERYLCFHVWHGTDTKNRFYYKELEKDGPVIKLLDDGDASYHFIGNKGDTFYFLSDLDTPKGSVIAIELHNPVEIIEIIPESEDVLERVLMVNNSFAAIYKHNAYYQLKLFDENGDFIKEIDLPGIGTIEGMWGKNSGKELFYNFTSFLYPHTIFRYNFETDESTVFSKGEPLFKQDAYETKQIFYNSQDGTKVSMFITHKKDLQLTGDNITLLYGYGGFGISVTPTFSPTVITLLEKGGVYAVANLRGGSEYGEDWHRGGMLENKQNVFDDFIAAAQWLIDNNYTNSKKLSIMGRSNGGLLVAACTVQRPDLFGAVLCGVPVIDMLRYHKFTVGRYWIPEYGNPDNPEHFTFLYKYSPLHNIKKGIEYPPILIYTAEGDDRVVPAHAYKFAAALQNAQKGRNPILLRVEGKGGHGQGKPLEKVIEEQRDILVFIFEECTKD</sequence>
<evidence type="ECO:0000259" key="8">
    <source>
        <dbReference type="Pfam" id="PF00326"/>
    </source>
</evidence>
<dbReference type="FunFam" id="3.40.50.1820:FF:000005">
    <property type="entry name" value="Prolyl endopeptidase"/>
    <property type="match status" value="1"/>
</dbReference>
<evidence type="ECO:0000313" key="10">
    <source>
        <dbReference type="EMBL" id="SHK18515.1"/>
    </source>
</evidence>
<dbReference type="STRING" id="1120989.SAMN02745227_01725"/>
<evidence type="ECO:0000313" key="11">
    <source>
        <dbReference type="Proteomes" id="UP000243547"/>
    </source>
</evidence>
<dbReference type="EMBL" id="FRAI01000020">
    <property type="protein sequence ID" value="SHK18515.1"/>
    <property type="molecule type" value="Genomic_DNA"/>
</dbReference>
<comment type="catalytic activity">
    <reaction evidence="1">
        <text>Hydrolysis of Pro-|-Xaa &gt;&gt; Ala-|-Xaa in oligopeptides.</text>
        <dbReference type="EC" id="3.4.21.26"/>
    </reaction>
</comment>
<organism evidence="10 11">
    <name type="scientific">Anaerobranca californiensis DSM 14826</name>
    <dbReference type="NCBI Taxonomy" id="1120989"/>
    <lineage>
        <taxon>Bacteria</taxon>
        <taxon>Bacillati</taxon>
        <taxon>Bacillota</taxon>
        <taxon>Clostridia</taxon>
        <taxon>Eubacteriales</taxon>
        <taxon>Proteinivoracaceae</taxon>
        <taxon>Anaerobranca</taxon>
    </lineage>
</organism>
<dbReference type="SUPFAM" id="SSF50993">
    <property type="entry name" value="Peptidase/esterase 'gauge' domain"/>
    <property type="match status" value="1"/>
</dbReference>
<dbReference type="InterPro" id="IPR001375">
    <property type="entry name" value="Peptidase_S9_cat"/>
</dbReference>
<dbReference type="GO" id="GO:0005829">
    <property type="term" value="C:cytosol"/>
    <property type="evidence" value="ECO:0007669"/>
    <property type="project" value="TreeGrafter"/>
</dbReference>
<evidence type="ECO:0000256" key="4">
    <source>
        <dbReference type="ARBA" id="ARBA00022670"/>
    </source>
</evidence>
<dbReference type="InterPro" id="IPR029058">
    <property type="entry name" value="AB_hydrolase_fold"/>
</dbReference>
<gene>
    <name evidence="10" type="ORF">SAMN02745227_01725</name>
</gene>
<dbReference type="InterPro" id="IPR051167">
    <property type="entry name" value="Prolyl_oligopep/macrocyclase"/>
</dbReference>
<accession>A0A1M6QEB9</accession>
<keyword evidence="7" id="KW-0472">Membrane</keyword>
<keyword evidence="7" id="KW-1133">Transmembrane helix</keyword>
<dbReference type="GO" id="GO:0004252">
    <property type="term" value="F:serine-type endopeptidase activity"/>
    <property type="evidence" value="ECO:0007669"/>
    <property type="project" value="UniProtKB-EC"/>
</dbReference>
<feature type="domain" description="Peptidase S9A N-terminal" evidence="9">
    <location>
        <begin position="47"/>
        <end position="443"/>
    </location>
</feature>
<evidence type="ECO:0000256" key="6">
    <source>
        <dbReference type="ARBA" id="ARBA00022825"/>
    </source>
</evidence>
<evidence type="ECO:0000259" key="9">
    <source>
        <dbReference type="Pfam" id="PF02897"/>
    </source>
</evidence>
<keyword evidence="5" id="KW-0378">Hydrolase</keyword>
<dbReference type="Pfam" id="PF00326">
    <property type="entry name" value="Peptidase_S9"/>
    <property type="match status" value="1"/>
</dbReference>
<evidence type="ECO:0000256" key="3">
    <source>
        <dbReference type="ARBA" id="ARBA00011897"/>
    </source>
</evidence>
<keyword evidence="6" id="KW-0720">Serine protease</keyword>
<dbReference type="Pfam" id="PF02897">
    <property type="entry name" value="Peptidase_S9_N"/>
    <property type="match status" value="1"/>
</dbReference>
<dbReference type="EC" id="3.4.21.26" evidence="3"/>
<evidence type="ECO:0000256" key="1">
    <source>
        <dbReference type="ARBA" id="ARBA00001070"/>
    </source>
</evidence>
<keyword evidence="4" id="KW-0645">Protease</keyword>
<dbReference type="PROSITE" id="PS00708">
    <property type="entry name" value="PRO_ENDOPEP_SER"/>
    <property type="match status" value="1"/>
</dbReference>
<evidence type="ECO:0000256" key="5">
    <source>
        <dbReference type="ARBA" id="ARBA00022801"/>
    </source>
</evidence>
<protein>
    <recommendedName>
        <fullName evidence="3">prolyl oligopeptidase</fullName>
        <ecNumber evidence="3">3.4.21.26</ecNumber>
    </recommendedName>
</protein>
<keyword evidence="7" id="KW-0812">Transmembrane</keyword>
<dbReference type="GO" id="GO:0006508">
    <property type="term" value="P:proteolysis"/>
    <property type="evidence" value="ECO:0007669"/>
    <property type="project" value="UniProtKB-KW"/>
</dbReference>